<name>A0A1G1WIM9_9BACT</name>
<evidence type="ECO:0000256" key="4">
    <source>
        <dbReference type="ARBA" id="ARBA00022692"/>
    </source>
</evidence>
<dbReference type="PANTHER" id="PTHR42751">
    <property type="entry name" value="SODIUM/HYDROGEN EXCHANGER FAMILY/TRKA DOMAIN PROTEIN"/>
    <property type="match status" value="1"/>
</dbReference>
<keyword evidence="5 7" id="KW-1133">Transmembrane helix</keyword>
<dbReference type="SUPFAM" id="SSF51735">
    <property type="entry name" value="NAD(P)-binding Rossmann-fold domains"/>
    <property type="match status" value="1"/>
</dbReference>
<gene>
    <name evidence="10" type="ORF">A2Z11_00970</name>
</gene>
<dbReference type="InterPro" id="IPR003148">
    <property type="entry name" value="RCK_N"/>
</dbReference>
<comment type="subcellular location">
    <subcellularLocation>
        <location evidence="1">Membrane</location>
        <topology evidence="1">Multi-pass membrane protein</topology>
    </subcellularLocation>
</comment>
<evidence type="ECO:0000256" key="5">
    <source>
        <dbReference type="ARBA" id="ARBA00022989"/>
    </source>
</evidence>
<evidence type="ECO:0000256" key="1">
    <source>
        <dbReference type="ARBA" id="ARBA00004141"/>
    </source>
</evidence>
<dbReference type="Gene3D" id="1.20.1530.20">
    <property type="match status" value="1"/>
</dbReference>
<keyword evidence="3" id="KW-0813">Transport</keyword>
<keyword evidence="4 7" id="KW-0812">Transmembrane</keyword>
<dbReference type="GO" id="GO:0015297">
    <property type="term" value="F:antiporter activity"/>
    <property type="evidence" value="ECO:0007669"/>
    <property type="project" value="InterPro"/>
</dbReference>
<proteinExistence type="inferred from homology"/>
<dbReference type="Gene3D" id="3.40.50.720">
    <property type="entry name" value="NAD(P)-binding Rossmann-like Domain"/>
    <property type="match status" value="1"/>
</dbReference>
<dbReference type="InterPro" id="IPR038770">
    <property type="entry name" value="Na+/solute_symporter_sf"/>
</dbReference>
<feature type="transmembrane region" description="Helical" evidence="7">
    <location>
        <begin position="321"/>
        <end position="340"/>
    </location>
</feature>
<keyword evidence="6 7" id="KW-0472">Membrane</keyword>
<dbReference type="EMBL" id="MHCS01000004">
    <property type="protein sequence ID" value="OGY27067.1"/>
    <property type="molecule type" value="Genomic_DNA"/>
</dbReference>
<feature type="transmembrane region" description="Helical" evidence="7">
    <location>
        <begin position="352"/>
        <end position="371"/>
    </location>
</feature>
<dbReference type="GO" id="GO:0006813">
    <property type="term" value="P:potassium ion transport"/>
    <property type="evidence" value="ECO:0007669"/>
    <property type="project" value="InterPro"/>
</dbReference>
<evidence type="ECO:0000259" key="9">
    <source>
        <dbReference type="Pfam" id="PF02254"/>
    </source>
</evidence>
<evidence type="ECO:0000256" key="6">
    <source>
        <dbReference type="ARBA" id="ARBA00023136"/>
    </source>
</evidence>
<feature type="transmembrane region" description="Helical" evidence="7">
    <location>
        <begin position="219"/>
        <end position="250"/>
    </location>
</feature>
<evidence type="ECO:0000256" key="7">
    <source>
        <dbReference type="SAM" id="Phobius"/>
    </source>
</evidence>
<feature type="transmembrane region" description="Helical" evidence="7">
    <location>
        <begin position="262"/>
        <end position="281"/>
    </location>
</feature>
<feature type="transmembrane region" description="Helical" evidence="7">
    <location>
        <begin position="82"/>
        <end position="105"/>
    </location>
</feature>
<feature type="transmembrane region" description="Helical" evidence="7">
    <location>
        <begin position="178"/>
        <end position="199"/>
    </location>
</feature>
<dbReference type="GO" id="GO:1902600">
    <property type="term" value="P:proton transmembrane transport"/>
    <property type="evidence" value="ECO:0007669"/>
    <property type="project" value="InterPro"/>
</dbReference>
<feature type="transmembrane region" description="Helical" evidence="7">
    <location>
        <begin position="117"/>
        <end position="135"/>
    </location>
</feature>
<accession>A0A1G1WIM9</accession>
<evidence type="ECO:0000256" key="2">
    <source>
        <dbReference type="ARBA" id="ARBA00005551"/>
    </source>
</evidence>
<dbReference type="AlphaFoldDB" id="A0A1G1WIM9"/>
<organism evidence="10 11">
    <name type="scientific">Candidatus Woykebacteria bacterium RBG_16_43_9</name>
    <dbReference type="NCBI Taxonomy" id="1802596"/>
    <lineage>
        <taxon>Bacteria</taxon>
        <taxon>Candidatus Woykeibacteriota</taxon>
    </lineage>
</organism>
<feature type="domain" description="RCK N-terminal" evidence="9">
    <location>
        <begin position="407"/>
        <end position="522"/>
    </location>
</feature>
<protein>
    <submittedName>
        <fullName evidence="10">Uncharacterized protein</fullName>
    </submittedName>
</protein>
<dbReference type="InterPro" id="IPR036291">
    <property type="entry name" value="NAD(P)-bd_dom_sf"/>
</dbReference>
<evidence type="ECO:0000256" key="3">
    <source>
        <dbReference type="ARBA" id="ARBA00022448"/>
    </source>
</evidence>
<feature type="transmembrane region" description="Helical" evidence="7">
    <location>
        <begin position="58"/>
        <end position="76"/>
    </location>
</feature>
<evidence type="ECO:0000313" key="11">
    <source>
        <dbReference type="Proteomes" id="UP000176389"/>
    </source>
</evidence>
<dbReference type="GO" id="GO:0016020">
    <property type="term" value="C:membrane"/>
    <property type="evidence" value="ECO:0007669"/>
    <property type="project" value="UniProtKB-SubCell"/>
</dbReference>
<feature type="transmembrane region" description="Helical" evidence="7">
    <location>
        <begin position="147"/>
        <end position="166"/>
    </location>
</feature>
<evidence type="ECO:0000259" key="8">
    <source>
        <dbReference type="Pfam" id="PF00999"/>
    </source>
</evidence>
<sequence length="563" mass="61089">MSSIFVDIALILSLTAIFAAIFSKIRQPVLLAYLLVGIIAASSGAFKEFTTGSTLDFFAELGIAFALFLIGLELKFSSIRQIGRASLAIGLGQVIFTTFVGFFIARSIGFSFQEATFTAVALTFSSTIIVIKLLEQKRDLDSLYGKITIGYLIVQDFIAVAALIFVASIGKEGGAGEFVTTAVSGALLVGLILVLNRYVLQNLFDLLAKNTEVLFLASISWALIFAAAAAVLGFSIEIGAFLAGLGLASLREEQQIASWIRPLRNLFVILFFLSLGLKLSIATIVSLAGLVAVLSLFVLIGNPLIMMVIMGTLGFRARTSFHVAATSAQVSEFSLIFVFLGNRLGLIGDKVVNTTTAVALVTIVLSTYLMLYSSKLYRRFSPVLKIFERKTLSEKLIKEEKEFSDHVVLVGAGRLGLNILKALRRKGLDTVVVDFDPSVVKRLENLQIPVIYGDISDPEILEKAIGKNAQLVITTVFDLEDTNTLLAEIKNLPHKVPVVATSPTAGAALDYYKKGASYVIIPRILSSHLVEKYLIGSRFDDLRSGGLRKDHIEEISNHSIDNI</sequence>
<dbReference type="Pfam" id="PF02254">
    <property type="entry name" value="TrkA_N"/>
    <property type="match status" value="1"/>
</dbReference>
<comment type="similarity">
    <text evidence="2">Belongs to the monovalent cation:proton antiporter 2 (CPA2) transporter (TC 2.A.37) family.</text>
</comment>
<dbReference type="PANTHER" id="PTHR42751:SF3">
    <property type="entry name" value="SODIUM_GLUTAMATE SYMPORTER"/>
    <property type="match status" value="1"/>
</dbReference>
<feature type="domain" description="Cation/H+ exchanger transmembrane" evidence="8">
    <location>
        <begin position="14"/>
        <end position="369"/>
    </location>
</feature>
<dbReference type="InterPro" id="IPR006153">
    <property type="entry name" value="Cation/H_exchanger_TM"/>
</dbReference>
<comment type="caution">
    <text evidence="10">The sequence shown here is derived from an EMBL/GenBank/DDBJ whole genome shotgun (WGS) entry which is preliminary data.</text>
</comment>
<reference evidence="10 11" key="1">
    <citation type="journal article" date="2016" name="Nat. Commun.">
        <title>Thousands of microbial genomes shed light on interconnected biogeochemical processes in an aquifer system.</title>
        <authorList>
            <person name="Anantharaman K."/>
            <person name="Brown C.T."/>
            <person name="Hug L.A."/>
            <person name="Sharon I."/>
            <person name="Castelle C.J."/>
            <person name="Probst A.J."/>
            <person name="Thomas B.C."/>
            <person name="Singh A."/>
            <person name="Wilkins M.J."/>
            <person name="Karaoz U."/>
            <person name="Brodie E.L."/>
            <person name="Williams K.H."/>
            <person name="Hubbard S.S."/>
            <person name="Banfield J.F."/>
        </authorList>
    </citation>
    <scope>NUCLEOTIDE SEQUENCE [LARGE SCALE GENOMIC DNA]</scope>
</reference>
<dbReference type="Proteomes" id="UP000176389">
    <property type="component" value="Unassembled WGS sequence"/>
</dbReference>
<feature type="transmembrane region" description="Helical" evidence="7">
    <location>
        <begin position="29"/>
        <end position="46"/>
    </location>
</feature>
<evidence type="ECO:0000313" key="10">
    <source>
        <dbReference type="EMBL" id="OGY27067.1"/>
    </source>
</evidence>
<dbReference type="Pfam" id="PF00999">
    <property type="entry name" value="Na_H_Exchanger"/>
    <property type="match status" value="1"/>
</dbReference>
<dbReference type="STRING" id="1802596.A2Z11_00970"/>
<feature type="transmembrane region" description="Helical" evidence="7">
    <location>
        <begin position="287"/>
        <end position="309"/>
    </location>
</feature>